<name>A0A1H9D0P7_9BACI</name>
<dbReference type="AlphaFoldDB" id="A0A1H9D0P7"/>
<evidence type="ECO:0000313" key="1">
    <source>
        <dbReference type="EMBL" id="SEQ06959.1"/>
    </source>
</evidence>
<dbReference type="Proteomes" id="UP000199427">
    <property type="component" value="Unassembled WGS sequence"/>
</dbReference>
<dbReference type="RefSeq" id="WP_091772894.1">
    <property type="nucleotide sequence ID" value="NZ_CAESCL010000058.1"/>
</dbReference>
<dbReference type="SUPFAM" id="SSF53163">
    <property type="entry name" value="HybD-like"/>
    <property type="match status" value="1"/>
</dbReference>
<dbReference type="EMBL" id="FOES01000006">
    <property type="protein sequence ID" value="SEQ06959.1"/>
    <property type="molecule type" value="Genomic_DNA"/>
</dbReference>
<reference evidence="1 2" key="1">
    <citation type="submission" date="2016-10" db="EMBL/GenBank/DDBJ databases">
        <authorList>
            <person name="de Groot N.N."/>
        </authorList>
    </citation>
    <scope>NUCLEOTIDE SEQUENCE [LARGE SCALE GENOMIC DNA]</scope>
    <source>
        <strain evidence="1 2">DSM 21633</strain>
    </source>
</reference>
<dbReference type="OrthoDB" id="9815953at2"/>
<keyword evidence="2" id="KW-1185">Reference proteome</keyword>
<dbReference type="InterPro" id="IPR009665">
    <property type="entry name" value="YyaC"/>
</dbReference>
<gene>
    <name evidence="1" type="ORF">SAMN05216362_10642</name>
</gene>
<evidence type="ECO:0000313" key="2">
    <source>
        <dbReference type="Proteomes" id="UP000199427"/>
    </source>
</evidence>
<dbReference type="InterPro" id="IPR023430">
    <property type="entry name" value="Pept_HybD-like_dom_sf"/>
</dbReference>
<organism evidence="1 2">
    <name type="scientific">Piscibacillus halophilus</name>
    <dbReference type="NCBI Taxonomy" id="571933"/>
    <lineage>
        <taxon>Bacteria</taxon>
        <taxon>Bacillati</taxon>
        <taxon>Bacillota</taxon>
        <taxon>Bacilli</taxon>
        <taxon>Bacillales</taxon>
        <taxon>Bacillaceae</taxon>
        <taxon>Piscibacillus</taxon>
    </lineage>
</organism>
<dbReference type="NCBIfam" id="TIGR02841">
    <property type="entry name" value="spore_YyaC"/>
    <property type="match status" value="1"/>
</dbReference>
<dbReference type="STRING" id="571933.SAMN05216362_10642"/>
<accession>A0A1H9D0P7</accession>
<proteinExistence type="predicted"/>
<protein>
    <submittedName>
        <fullName evidence="1">Putative sporulation protein YyaC</fullName>
    </submittedName>
</protein>
<dbReference type="Pfam" id="PF06866">
    <property type="entry name" value="DUF1256"/>
    <property type="match status" value="1"/>
</dbReference>
<sequence>MTSINCNQNSMNLHTKEQLFAKNLFHFIQNNVPHDQPIIVLCIGTDRSTGDSLGPLVGHYLNYKPLMKLQVYGTIDEPVHAKNLEETILNIHNQYDHPYIIAVDAALSTMPKVKTVDVGIGSLSPGAAVKKDLPPIGDLYIKGYVNVSGFMEFSILQNTRLSVVMHMAKQIAQALYYADTHLKQQSSIFKLKGAQ</sequence>